<evidence type="ECO:0000256" key="1">
    <source>
        <dbReference type="SAM" id="MobiDB-lite"/>
    </source>
</evidence>
<feature type="compositionally biased region" description="Low complexity" evidence="1">
    <location>
        <begin position="225"/>
        <end position="239"/>
    </location>
</feature>
<dbReference type="PANTHER" id="PTHR14625:SF3">
    <property type="entry name" value="MICROCEPHALIN"/>
    <property type="match status" value="1"/>
</dbReference>
<dbReference type="InterPro" id="IPR022047">
    <property type="entry name" value="Microcephalin-like"/>
</dbReference>
<feature type="compositionally biased region" description="Basic and acidic residues" evidence="1">
    <location>
        <begin position="183"/>
        <end position="192"/>
    </location>
</feature>
<feature type="domain" description="BRCT" evidence="2">
    <location>
        <begin position="899"/>
        <end position="1006"/>
    </location>
</feature>
<feature type="compositionally biased region" description="Basic and acidic residues" evidence="1">
    <location>
        <begin position="1078"/>
        <end position="1090"/>
    </location>
</feature>
<comment type="caution">
    <text evidence="3">The sequence shown here is derived from an EMBL/GenBank/DDBJ whole genome shotgun (WGS) entry which is preliminary data.</text>
</comment>
<reference evidence="3" key="2">
    <citation type="submission" date="2023-05" db="EMBL/GenBank/DDBJ databases">
        <authorList>
            <consortium name="Lawrence Berkeley National Laboratory"/>
            <person name="Steindorff A."/>
            <person name="Hensen N."/>
            <person name="Bonometti L."/>
            <person name="Westerberg I."/>
            <person name="Brannstrom I.O."/>
            <person name="Guillou S."/>
            <person name="Cros-Aarteil S."/>
            <person name="Calhoun S."/>
            <person name="Haridas S."/>
            <person name="Kuo A."/>
            <person name="Mondo S."/>
            <person name="Pangilinan J."/>
            <person name="Riley R."/>
            <person name="Labutti K."/>
            <person name="Andreopoulos B."/>
            <person name="Lipzen A."/>
            <person name="Chen C."/>
            <person name="Yanf M."/>
            <person name="Daum C."/>
            <person name="Ng V."/>
            <person name="Clum A."/>
            <person name="Ohm R."/>
            <person name="Martin F."/>
            <person name="Silar P."/>
            <person name="Natvig D."/>
            <person name="Lalanne C."/>
            <person name="Gautier V."/>
            <person name="Ament-Velasquez S.L."/>
            <person name="Kruys A."/>
            <person name="Hutchinson M.I."/>
            <person name="Powell A.J."/>
            <person name="Barry K."/>
            <person name="Miller A.N."/>
            <person name="Grigoriev I.V."/>
            <person name="Debuchy R."/>
            <person name="Gladieux P."/>
            <person name="Thoren M.H."/>
            <person name="Johannesson H."/>
        </authorList>
    </citation>
    <scope>NUCLEOTIDE SEQUENCE</scope>
    <source>
        <strain evidence="3">CBS 508.74</strain>
    </source>
</reference>
<sequence>MDPQSPPKRMTRARAAAKTAEPDTKTTRIVTTAAKARATRTTTTTTTAPRRASKRKTRSDEGEDEDYDELEQIDQQMPSTATATKPARGRGRPKKVAIAEPEAQPEPVPAPTRSRGRPKKTADPVAEDEISRVKPTRKTSAKKAEEAECPVEPTKKTTRGRATTSTAATAAKSLSKPAVKKTVKFEEPEKENIVPATSTSAPSKASTKAPAPATTGGLRGKPIRKAASTTSRTARGTKAAADKAPSSEKEEKPMPLSPKKINQLALNRGIESDDELGMDENVPVRRLKKAPIKAVTTTKSSAPIVTEPIISQKDEDGEASKPETDPAALILCTPAKRLPQSAWKGSIKSPAKRVEGLLGPALSQSSKEDQISQSPVKIGLLQTPAKRQPLSQNSMGTQIGVSPLKISLLSSPAKRSISPIKTLPPRIEEDEALGQSPAPKPTLLASPMPVIPNDVGEEHAPADAATEETNDDHVIPESPTRSPFPGRLSAVLARHADPALTPPTLSLSEQTSNDEAEVDLAEKAPKYEELEPSGDPMILDNAPTEACTVASTSTTPPSSPPGTAIPMFGLREKDLDPYGDIADSDSDDELPRQVRRPSAFAATPTTPSHAVTGTRAERRSAGLSTVKRARVDDKFGFTPLAQQLNAWAADSDSVKASLATASSPTVNIATEQQQESVPTSSDTAGNTFFEDEMHVRPQATETGEDAIAPEENVDVVMEDISFTEEDVALAAEAHEMSLMEAEPAVNAGNHSHDDSLSEASQEYGDENEIPIDPVLAATGDAREPTAPPVTPQRIIMRREVHTVAKVPLKPADESTPRPTIKKRCQSVSRLPASRPTHYMTRNATVISYSPTKGSNAHPFEEEQQQQEEERAESAPPETPQKSDIWSTIGTPARTPRRDLDPALLRGAVVFVDVHTSEGADASGIFVELLTQMGARCVKNWSWNPSNAQADGADSRIGITHVVYKDGGKRTLEKIRESGGVVQCVGVSWVLDCERENKWLDEAPYYIDTSHVPRGGARRRKSMEPRAIANLNGMLMPSPQVRNNNSSFRGCQTAPSTPLHNRRDSALWVRTPDYGSNLADDHDQQEQRDAGSDNNTSDDDDEDEQRWSATHLLTPVPKTPAPEAIARFVDNLSPLNSESPCSEDNHGKTNDGDDDDDDRREKMLTRTCPPKRQVAAAFGELGEGILSKEKDERVLMRLMAARRKSLQFAPKVGSPLAKSWR</sequence>
<dbReference type="Gene3D" id="3.40.50.10190">
    <property type="entry name" value="BRCT domain"/>
    <property type="match status" value="1"/>
</dbReference>
<feature type="region of interest" description="Disordered" evidence="1">
    <location>
        <begin position="1"/>
        <end position="262"/>
    </location>
</feature>
<organism evidence="3 4">
    <name type="scientific">Canariomyces notabilis</name>
    <dbReference type="NCBI Taxonomy" id="2074819"/>
    <lineage>
        <taxon>Eukaryota</taxon>
        <taxon>Fungi</taxon>
        <taxon>Dikarya</taxon>
        <taxon>Ascomycota</taxon>
        <taxon>Pezizomycotina</taxon>
        <taxon>Sordariomycetes</taxon>
        <taxon>Sordariomycetidae</taxon>
        <taxon>Sordariales</taxon>
        <taxon>Chaetomiaceae</taxon>
        <taxon>Canariomyces</taxon>
    </lineage>
</organism>
<feature type="region of interest" description="Disordered" evidence="1">
    <location>
        <begin position="547"/>
        <end position="624"/>
    </location>
</feature>
<dbReference type="InterPro" id="IPR036420">
    <property type="entry name" value="BRCT_dom_sf"/>
</dbReference>
<feature type="compositionally biased region" description="Polar residues" evidence="1">
    <location>
        <begin position="1132"/>
        <end position="1141"/>
    </location>
</feature>
<feature type="region of interest" description="Disordered" evidence="1">
    <location>
        <begin position="847"/>
        <end position="898"/>
    </location>
</feature>
<feature type="region of interest" description="Disordered" evidence="1">
    <location>
        <begin position="745"/>
        <end position="764"/>
    </location>
</feature>
<dbReference type="SUPFAM" id="SSF52113">
    <property type="entry name" value="BRCT domain"/>
    <property type="match status" value="1"/>
</dbReference>
<dbReference type="InterPro" id="IPR001357">
    <property type="entry name" value="BRCT_dom"/>
</dbReference>
<feature type="region of interest" description="Disordered" evidence="1">
    <location>
        <begin position="1132"/>
        <end position="1160"/>
    </location>
</feature>
<dbReference type="SMART" id="SM00384">
    <property type="entry name" value="AT_hook"/>
    <property type="match status" value="2"/>
</dbReference>
<feature type="compositionally biased region" description="Polar residues" evidence="1">
    <location>
        <begin position="879"/>
        <end position="889"/>
    </location>
</feature>
<dbReference type="PANTHER" id="PTHR14625">
    <property type="entry name" value="MICROCEPHALIN"/>
    <property type="match status" value="1"/>
</dbReference>
<feature type="compositionally biased region" description="Polar residues" evidence="1">
    <location>
        <begin position="73"/>
        <end position="83"/>
    </location>
</feature>
<accession>A0AAN6TM62</accession>
<dbReference type="GeneID" id="89938525"/>
<name>A0AAN6TM62_9PEZI</name>
<dbReference type="EMBL" id="MU853333">
    <property type="protein sequence ID" value="KAK4116786.1"/>
    <property type="molecule type" value="Genomic_DNA"/>
</dbReference>
<feature type="region of interest" description="Disordered" evidence="1">
    <location>
        <begin position="499"/>
        <end position="519"/>
    </location>
</feature>
<feature type="region of interest" description="Disordered" evidence="1">
    <location>
        <begin position="809"/>
        <end position="830"/>
    </location>
</feature>
<dbReference type="CDD" id="cd17716">
    <property type="entry name" value="BRCT_microcephalin_rpt1"/>
    <property type="match status" value="1"/>
</dbReference>
<feature type="compositionally biased region" description="Low complexity" evidence="1">
    <location>
        <begin position="195"/>
        <end position="215"/>
    </location>
</feature>
<dbReference type="GO" id="GO:0003677">
    <property type="term" value="F:DNA binding"/>
    <property type="evidence" value="ECO:0007669"/>
    <property type="project" value="InterPro"/>
</dbReference>
<keyword evidence="4" id="KW-1185">Reference proteome</keyword>
<dbReference type="PROSITE" id="PS50172">
    <property type="entry name" value="BRCT"/>
    <property type="match status" value="1"/>
</dbReference>
<dbReference type="RefSeq" id="XP_064674356.1">
    <property type="nucleotide sequence ID" value="XM_064814400.1"/>
</dbReference>
<evidence type="ECO:0000259" key="2">
    <source>
        <dbReference type="PROSITE" id="PS50172"/>
    </source>
</evidence>
<feature type="region of interest" description="Disordered" evidence="1">
    <location>
        <begin position="1034"/>
        <end position="1105"/>
    </location>
</feature>
<evidence type="ECO:0000313" key="4">
    <source>
        <dbReference type="Proteomes" id="UP001302812"/>
    </source>
</evidence>
<reference evidence="3" key="1">
    <citation type="journal article" date="2023" name="Mol. Phylogenet. Evol.">
        <title>Genome-scale phylogeny and comparative genomics of the fungal order Sordariales.</title>
        <authorList>
            <person name="Hensen N."/>
            <person name="Bonometti L."/>
            <person name="Westerberg I."/>
            <person name="Brannstrom I.O."/>
            <person name="Guillou S."/>
            <person name="Cros-Aarteil S."/>
            <person name="Calhoun S."/>
            <person name="Haridas S."/>
            <person name="Kuo A."/>
            <person name="Mondo S."/>
            <person name="Pangilinan J."/>
            <person name="Riley R."/>
            <person name="LaButti K."/>
            <person name="Andreopoulos B."/>
            <person name="Lipzen A."/>
            <person name="Chen C."/>
            <person name="Yan M."/>
            <person name="Daum C."/>
            <person name="Ng V."/>
            <person name="Clum A."/>
            <person name="Steindorff A."/>
            <person name="Ohm R.A."/>
            <person name="Martin F."/>
            <person name="Silar P."/>
            <person name="Natvig D.O."/>
            <person name="Lalanne C."/>
            <person name="Gautier V."/>
            <person name="Ament-Velasquez S.L."/>
            <person name="Kruys A."/>
            <person name="Hutchinson M.I."/>
            <person name="Powell A.J."/>
            <person name="Barry K."/>
            <person name="Miller A.N."/>
            <person name="Grigoriev I.V."/>
            <person name="Debuchy R."/>
            <person name="Gladieux P."/>
            <person name="Hiltunen Thoren M."/>
            <person name="Johannesson H."/>
        </authorList>
    </citation>
    <scope>NUCLEOTIDE SEQUENCE</scope>
    <source>
        <strain evidence="3">CBS 508.74</strain>
    </source>
</reference>
<proteinExistence type="predicted"/>
<feature type="compositionally biased region" description="Low complexity" evidence="1">
    <location>
        <begin position="27"/>
        <end position="50"/>
    </location>
</feature>
<evidence type="ECO:0000313" key="3">
    <source>
        <dbReference type="EMBL" id="KAK4116786.1"/>
    </source>
</evidence>
<feature type="region of interest" description="Disordered" evidence="1">
    <location>
        <begin position="411"/>
        <end position="486"/>
    </location>
</feature>
<dbReference type="GO" id="GO:0000278">
    <property type="term" value="P:mitotic cell cycle"/>
    <property type="evidence" value="ECO:0007669"/>
    <property type="project" value="TreeGrafter"/>
</dbReference>
<gene>
    <name evidence="3" type="ORF">N656DRAFT_775144</name>
</gene>
<feature type="compositionally biased region" description="Acidic residues" evidence="1">
    <location>
        <begin position="61"/>
        <end position="72"/>
    </location>
</feature>
<feature type="compositionally biased region" description="Polar residues" evidence="1">
    <location>
        <begin position="1039"/>
        <end position="1058"/>
    </location>
</feature>
<feature type="compositionally biased region" description="Low complexity" evidence="1">
    <location>
        <begin position="160"/>
        <end position="173"/>
    </location>
</feature>
<protein>
    <recommendedName>
        <fullName evidence="2">BRCT domain-containing protein</fullName>
    </recommendedName>
</protein>
<dbReference type="AlphaFoldDB" id="A0AAN6TM62"/>
<dbReference type="InterPro" id="IPR017956">
    <property type="entry name" value="AT_hook_DNA-bd_motif"/>
</dbReference>
<dbReference type="Proteomes" id="UP001302812">
    <property type="component" value="Unassembled WGS sequence"/>
</dbReference>